<name>A0A158C9V1_9BURK</name>
<proteinExistence type="predicted"/>
<keyword evidence="2" id="KW-1185">Reference proteome</keyword>
<dbReference type="Proteomes" id="UP000054903">
    <property type="component" value="Unassembled WGS sequence"/>
</dbReference>
<protein>
    <submittedName>
        <fullName evidence="1">Uncharacterized protein</fullName>
    </submittedName>
</protein>
<accession>A0A158C9V1</accession>
<evidence type="ECO:0000313" key="2">
    <source>
        <dbReference type="Proteomes" id="UP000054903"/>
    </source>
</evidence>
<dbReference type="AlphaFoldDB" id="A0A158C9V1"/>
<evidence type="ECO:0000313" key="1">
    <source>
        <dbReference type="EMBL" id="SAK79133.1"/>
    </source>
</evidence>
<gene>
    <name evidence="1" type="ORF">AWB77_03844</name>
</gene>
<sequence>MNLSQEVITRCEFRARLGISEEMLNSLLSKCSVFSLGCGNENSFPAVLSEPQHDRRRLFSLCRIIRPAPPSARLSFLTSGHGALRGKSPVEALISKRQFCLVREIASAWASEWSRTIVTVCIGAHSTAPVQAPAYVAIDEVDPRRCVWARAAGAMQYGGYVTPDAPYPYARRATAFITRKSAGCSKETVDAKLDIAILGRVCFASIHLRERSPARYRLVLSADRLDVVEVLGEIVGVMRRESLEKRRKHAREASGQVQGRHFDVKISFWMF</sequence>
<reference evidence="1" key="1">
    <citation type="submission" date="2016-01" db="EMBL/GenBank/DDBJ databases">
        <authorList>
            <person name="Peeters C."/>
        </authorList>
    </citation>
    <scope>NUCLEOTIDE SEQUENCE</scope>
    <source>
        <strain evidence="1">LMG 29320</strain>
    </source>
</reference>
<comment type="caution">
    <text evidence="1">The sequence shown here is derived from an EMBL/GenBank/DDBJ whole genome shotgun (WGS) entry which is preliminary data.</text>
</comment>
<organism evidence="1 2">
    <name type="scientific">Caballeronia fortuita</name>
    <dbReference type="NCBI Taxonomy" id="1777138"/>
    <lineage>
        <taxon>Bacteria</taxon>
        <taxon>Pseudomonadati</taxon>
        <taxon>Pseudomonadota</taxon>
        <taxon>Betaproteobacteria</taxon>
        <taxon>Burkholderiales</taxon>
        <taxon>Burkholderiaceae</taxon>
        <taxon>Caballeronia</taxon>
    </lineage>
</organism>
<dbReference type="EMBL" id="FCNX02000009">
    <property type="protein sequence ID" value="SAK79133.1"/>
    <property type="molecule type" value="Genomic_DNA"/>
</dbReference>